<reference evidence="2" key="1">
    <citation type="journal article" date="2014" name="Int. J. Syst. Evol. Microbiol.">
        <title>Complete genome sequence of Corynebacterium casei LMG S-19264T (=DSM 44701T), isolated from a smear-ripened cheese.</title>
        <authorList>
            <consortium name="US DOE Joint Genome Institute (JGI-PGF)"/>
            <person name="Walter F."/>
            <person name="Albersmeier A."/>
            <person name="Kalinowski J."/>
            <person name="Ruckert C."/>
        </authorList>
    </citation>
    <scope>NUCLEOTIDE SEQUENCE</scope>
    <source>
        <strain evidence="2">CGMCC 1.7081</strain>
    </source>
</reference>
<dbReference type="Pfam" id="PF13302">
    <property type="entry name" value="Acetyltransf_3"/>
    <property type="match status" value="1"/>
</dbReference>
<reference evidence="2" key="2">
    <citation type="submission" date="2020-09" db="EMBL/GenBank/DDBJ databases">
        <authorList>
            <person name="Sun Q."/>
            <person name="Zhou Y."/>
        </authorList>
    </citation>
    <scope>NUCLEOTIDE SEQUENCE</scope>
    <source>
        <strain evidence="2">CGMCC 1.7081</strain>
    </source>
</reference>
<dbReference type="AlphaFoldDB" id="A0A8J3H605"/>
<evidence type="ECO:0000259" key="1">
    <source>
        <dbReference type="PROSITE" id="PS51186"/>
    </source>
</evidence>
<organism evidence="2 3">
    <name type="scientific">Pseudodonghicola xiamenensis</name>
    <dbReference type="NCBI Taxonomy" id="337702"/>
    <lineage>
        <taxon>Bacteria</taxon>
        <taxon>Pseudomonadati</taxon>
        <taxon>Pseudomonadota</taxon>
        <taxon>Alphaproteobacteria</taxon>
        <taxon>Rhodobacterales</taxon>
        <taxon>Paracoccaceae</taxon>
        <taxon>Pseudodonghicola</taxon>
    </lineage>
</organism>
<feature type="domain" description="N-acetyltransferase" evidence="1">
    <location>
        <begin position="14"/>
        <end position="169"/>
    </location>
</feature>
<gene>
    <name evidence="2" type="ORF">GCM10010961_13470</name>
</gene>
<dbReference type="InterPro" id="IPR051531">
    <property type="entry name" value="N-acetyltransferase"/>
</dbReference>
<dbReference type="EMBL" id="BNAP01000003">
    <property type="protein sequence ID" value="GHG85960.1"/>
    <property type="molecule type" value="Genomic_DNA"/>
</dbReference>
<dbReference type="InterPro" id="IPR000182">
    <property type="entry name" value="GNAT_dom"/>
</dbReference>
<proteinExistence type="predicted"/>
<evidence type="ECO:0000313" key="3">
    <source>
        <dbReference type="Proteomes" id="UP000611500"/>
    </source>
</evidence>
<accession>A0A8J3H605</accession>
<dbReference type="PANTHER" id="PTHR43792">
    <property type="entry name" value="GNAT FAMILY, PUTATIVE (AFU_ORTHOLOGUE AFUA_3G00765)-RELATED-RELATED"/>
    <property type="match status" value="1"/>
</dbReference>
<dbReference type="GO" id="GO:0016747">
    <property type="term" value="F:acyltransferase activity, transferring groups other than amino-acyl groups"/>
    <property type="evidence" value="ECO:0007669"/>
    <property type="project" value="InterPro"/>
</dbReference>
<dbReference type="PANTHER" id="PTHR43792:SF1">
    <property type="entry name" value="N-ACETYLTRANSFERASE DOMAIN-CONTAINING PROTEIN"/>
    <property type="match status" value="1"/>
</dbReference>
<dbReference type="RefSeq" id="WP_028092627.1">
    <property type="nucleotide sequence ID" value="NZ_BNAP01000003.1"/>
</dbReference>
<sequence length="172" mass="19198">MTAFTIQTLETDRLILRAPKLSDFERWAEFFSTERARYERGMMSRNAAWRVWAADVAIWQLRGYGPFGIDDRASGQYLGEVGIYEPDGYPGPELGWFVVPEAEGRGIASEAARAVMLWARRNFGWDRISNIIDPNNARSIALGLRLGGVIDPEGVGEDPGDVVIVHDLRALA</sequence>
<dbReference type="InterPro" id="IPR016181">
    <property type="entry name" value="Acyl_CoA_acyltransferase"/>
</dbReference>
<dbReference type="PROSITE" id="PS51186">
    <property type="entry name" value="GNAT"/>
    <property type="match status" value="1"/>
</dbReference>
<comment type="caution">
    <text evidence="2">The sequence shown here is derived from an EMBL/GenBank/DDBJ whole genome shotgun (WGS) entry which is preliminary data.</text>
</comment>
<dbReference type="Proteomes" id="UP000611500">
    <property type="component" value="Unassembled WGS sequence"/>
</dbReference>
<keyword evidence="3" id="KW-1185">Reference proteome</keyword>
<protein>
    <submittedName>
        <fullName evidence="2">Acetyltransferase</fullName>
    </submittedName>
</protein>
<dbReference type="Gene3D" id="3.40.630.30">
    <property type="match status" value="1"/>
</dbReference>
<evidence type="ECO:0000313" key="2">
    <source>
        <dbReference type="EMBL" id="GHG85960.1"/>
    </source>
</evidence>
<name>A0A8J3H605_9RHOB</name>
<dbReference type="SUPFAM" id="SSF55729">
    <property type="entry name" value="Acyl-CoA N-acyltransferases (Nat)"/>
    <property type="match status" value="1"/>
</dbReference>